<dbReference type="STRING" id="1437059.A6A05_03710"/>
<dbReference type="PANTHER" id="PTHR43255:SF2">
    <property type="entry name" value="HETERODISULFIDE REDUCTASE RELATED PROTEIN"/>
    <property type="match status" value="1"/>
</dbReference>
<evidence type="ECO:0000259" key="4">
    <source>
        <dbReference type="PROSITE" id="PS51379"/>
    </source>
</evidence>
<dbReference type="OrthoDB" id="9794954at2"/>
<organism evidence="5 6">
    <name type="scientific">Magnetospirillum moscoviense</name>
    <dbReference type="NCBI Taxonomy" id="1437059"/>
    <lineage>
        <taxon>Bacteria</taxon>
        <taxon>Pseudomonadati</taxon>
        <taxon>Pseudomonadota</taxon>
        <taxon>Alphaproteobacteria</taxon>
        <taxon>Rhodospirillales</taxon>
        <taxon>Rhodospirillaceae</taxon>
        <taxon>Magnetospirillum</taxon>
    </lineage>
</organism>
<proteinExistence type="predicted"/>
<feature type="domain" description="4Fe-4S ferredoxin-type" evidence="4">
    <location>
        <begin position="19"/>
        <end position="54"/>
    </location>
</feature>
<evidence type="ECO:0000256" key="2">
    <source>
        <dbReference type="ARBA" id="ARBA00023004"/>
    </source>
</evidence>
<dbReference type="AlphaFoldDB" id="A0A178MGY1"/>
<dbReference type="PANTHER" id="PTHR43255">
    <property type="entry name" value="IRON-SULFUR-BINDING OXIDOREDUCTASE FADF-RELATED-RELATED"/>
    <property type="match status" value="1"/>
</dbReference>
<evidence type="ECO:0000256" key="1">
    <source>
        <dbReference type="ARBA" id="ARBA00022723"/>
    </source>
</evidence>
<dbReference type="InterPro" id="IPR017896">
    <property type="entry name" value="4Fe4S_Fe-S-bd"/>
</dbReference>
<dbReference type="GO" id="GO:0046872">
    <property type="term" value="F:metal ion binding"/>
    <property type="evidence" value="ECO:0007669"/>
    <property type="project" value="UniProtKB-KW"/>
</dbReference>
<dbReference type="Pfam" id="PF13183">
    <property type="entry name" value="Fer4_8"/>
    <property type="match status" value="1"/>
</dbReference>
<keyword evidence="3" id="KW-0411">Iron-sulfur</keyword>
<dbReference type="Proteomes" id="UP000078543">
    <property type="component" value="Unassembled WGS sequence"/>
</dbReference>
<dbReference type="GO" id="GO:0005886">
    <property type="term" value="C:plasma membrane"/>
    <property type="evidence" value="ECO:0007669"/>
    <property type="project" value="TreeGrafter"/>
</dbReference>
<dbReference type="Gene3D" id="1.10.1060.10">
    <property type="entry name" value="Alpha-helical ferredoxin"/>
    <property type="match status" value="1"/>
</dbReference>
<dbReference type="PROSITE" id="PS00198">
    <property type="entry name" value="4FE4S_FER_1"/>
    <property type="match status" value="2"/>
</dbReference>
<evidence type="ECO:0000313" key="5">
    <source>
        <dbReference type="EMBL" id="OAN47939.1"/>
    </source>
</evidence>
<keyword evidence="1" id="KW-0479">Metal-binding</keyword>
<dbReference type="SUPFAM" id="SSF46548">
    <property type="entry name" value="alpha-helical ferredoxin"/>
    <property type="match status" value="1"/>
</dbReference>
<sequence>MNAMSPTPSKAYDLNFARWVYENVDGGDRMALCMQCGTCSGSCPIGTQMDHGPRKLFMMIRAGMKDAVLSSNTLWNCVSCYNCVVRCPRQVPVTYILHDLAHVAVREGYAQAKESDNARFAKAFWWSAAKYGRTDERLVTAKYYFSFGVGEGIKRGMANQKIAMGMVKTKRMHLGMPHKVKNTGELHAILAKAAEMEAKKHGAK</sequence>
<gene>
    <name evidence="5" type="ORF">A6A05_03710</name>
</gene>
<keyword evidence="2" id="KW-0408">Iron</keyword>
<dbReference type="GO" id="GO:0051536">
    <property type="term" value="F:iron-sulfur cluster binding"/>
    <property type="evidence" value="ECO:0007669"/>
    <property type="project" value="UniProtKB-KW"/>
</dbReference>
<dbReference type="InterPro" id="IPR017900">
    <property type="entry name" value="4Fe4S_Fe_S_CS"/>
</dbReference>
<reference evidence="5 6" key="1">
    <citation type="submission" date="2016-04" db="EMBL/GenBank/DDBJ databases">
        <title>Draft genome sequence of freshwater magnetotactic bacteria Magnetospirillum marisnigri SP-1 and Magnetospirillum moscoviense BB-1.</title>
        <authorList>
            <person name="Koziaeva V."/>
            <person name="Dziuba M.V."/>
            <person name="Ivanov T.M."/>
            <person name="Kuznetsov B."/>
            <person name="Grouzdev D.S."/>
        </authorList>
    </citation>
    <scope>NUCLEOTIDE SEQUENCE [LARGE SCALE GENOMIC DNA]</scope>
    <source>
        <strain evidence="5 6">BB-1</strain>
    </source>
</reference>
<protein>
    <recommendedName>
        <fullName evidence="4">4Fe-4S ferredoxin-type domain-containing protein</fullName>
    </recommendedName>
</protein>
<dbReference type="EMBL" id="LWQU01000163">
    <property type="protein sequence ID" value="OAN47939.1"/>
    <property type="molecule type" value="Genomic_DNA"/>
</dbReference>
<dbReference type="PROSITE" id="PS51379">
    <property type="entry name" value="4FE4S_FER_2"/>
    <property type="match status" value="1"/>
</dbReference>
<dbReference type="InterPro" id="IPR009051">
    <property type="entry name" value="Helical_ferredxn"/>
</dbReference>
<name>A0A178MGY1_9PROT</name>
<accession>A0A178MGY1</accession>
<dbReference type="InterPro" id="IPR051460">
    <property type="entry name" value="HdrC_iron-sulfur_subunit"/>
</dbReference>
<dbReference type="RefSeq" id="WP_068503230.1">
    <property type="nucleotide sequence ID" value="NZ_LWQU01000163.1"/>
</dbReference>
<keyword evidence="6" id="KW-1185">Reference proteome</keyword>
<evidence type="ECO:0000313" key="6">
    <source>
        <dbReference type="Proteomes" id="UP000078543"/>
    </source>
</evidence>
<comment type="caution">
    <text evidence="5">The sequence shown here is derived from an EMBL/GenBank/DDBJ whole genome shotgun (WGS) entry which is preliminary data.</text>
</comment>
<evidence type="ECO:0000256" key="3">
    <source>
        <dbReference type="ARBA" id="ARBA00023014"/>
    </source>
</evidence>